<dbReference type="RefSeq" id="WP_341398632.1">
    <property type="nucleotide sequence ID" value="NZ_JBBUTI010000005.1"/>
</dbReference>
<dbReference type="Proteomes" id="UP001379945">
    <property type="component" value="Unassembled WGS sequence"/>
</dbReference>
<dbReference type="SUPFAM" id="SSF53850">
    <property type="entry name" value="Periplasmic binding protein-like II"/>
    <property type="match status" value="1"/>
</dbReference>
<dbReference type="CDD" id="cd07012">
    <property type="entry name" value="PBP2_Bug_TTT"/>
    <property type="match status" value="1"/>
</dbReference>
<dbReference type="InterPro" id="IPR042100">
    <property type="entry name" value="Bug_dom1"/>
</dbReference>
<keyword evidence="4" id="KW-1185">Reference proteome</keyword>
<evidence type="ECO:0000256" key="1">
    <source>
        <dbReference type="ARBA" id="ARBA00006987"/>
    </source>
</evidence>
<dbReference type="PANTHER" id="PTHR42928">
    <property type="entry name" value="TRICARBOXYLATE-BINDING PROTEIN"/>
    <property type="match status" value="1"/>
</dbReference>
<name>A0ABU9C3A1_9BURK</name>
<organism evidence="3 4">
    <name type="scientific">Ideonella margarita</name>
    <dbReference type="NCBI Taxonomy" id="2984191"/>
    <lineage>
        <taxon>Bacteria</taxon>
        <taxon>Pseudomonadati</taxon>
        <taxon>Pseudomonadota</taxon>
        <taxon>Betaproteobacteria</taxon>
        <taxon>Burkholderiales</taxon>
        <taxon>Sphaerotilaceae</taxon>
        <taxon>Ideonella</taxon>
    </lineage>
</organism>
<keyword evidence="2" id="KW-0732">Signal</keyword>
<evidence type="ECO:0000313" key="3">
    <source>
        <dbReference type="EMBL" id="MEK8046344.1"/>
    </source>
</evidence>
<proteinExistence type="inferred from homology"/>
<evidence type="ECO:0000313" key="4">
    <source>
        <dbReference type="Proteomes" id="UP001379945"/>
    </source>
</evidence>
<reference evidence="3 4" key="1">
    <citation type="submission" date="2024-04" db="EMBL/GenBank/DDBJ databases">
        <title>Novel species of the genus Ideonella isolated from streams.</title>
        <authorList>
            <person name="Lu H."/>
        </authorList>
    </citation>
    <scope>NUCLEOTIDE SEQUENCE [LARGE SCALE GENOMIC DNA]</scope>
    <source>
        <strain evidence="3 4">LYT19W</strain>
    </source>
</reference>
<feature type="signal peptide" evidence="2">
    <location>
        <begin position="1"/>
        <end position="27"/>
    </location>
</feature>
<feature type="chain" id="PRO_5046002521" evidence="2">
    <location>
        <begin position="28"/>
        <end position="327"/>
    </location>
</feature>
<evidence type="ECO:0000256" key="2">
    <source>
        <dbReference type="SAM" id="SignalP"/>
    </source>
</evidence>
<dbReference type="Gene3D" id="3.40.190.150">
    <property type="entry name" value="Bordetella uptake gene, domain 1"/>
    <property type="match status" value="1"/>
</dbReference>
<gene>
    <name evidence="3" type="ORF">AACH00_08320</name>
</gene>
<dbReference type="InterPro" id="IPR005064">
    <property type="entry name" value="BUG"/>
</dbReference>
<dbReference type="PANTHER" id="PTHR42928:SF5">
    <property type="entry name" value="BLR1237 PROTEIN"/>
    <property type="match status" value="1"/>
</dbReference>
<comment type="caution">
    <text evidence="3">The sequence shown here is derived from an EMBL/GenBank/DDBJ whole genome shotgun (WGS) entry which is preliminary data.</text>
</comment>
<protein>
    <submittedName>
        <fullName evidence="3">Tripartite tricarboxylate transporter substrate binding protein</fullName>
    </submittedName>
</protein>
<comment type="similarity">
    <text evidence="1">Belongs to the UPF0065 (bug) family.</text>
</comment>
<accession>A0ABU9C3A1</accession>
<dbReference type="EMBL" id="JBBUTI010000005">
    <property type="protein sequence ID" value="MEK8046344.1"/>
    <property type="molecule type" value="Genomic_DNA"/>
</dbReference>
<dbReference type="Pfam" id="PF03401">
    <property type="entry name" value="TctC"/>
    <property type="match status" value="1"/>
</dbReference>
<dbReference type="Gene3D" id="3.40.190.10">
    <property type="entry name" value="Periplasmic binding protein-like II"/>
    <property type="match status" value="1"/>
</dbReference>
<dbReference type="PIRSF" id="PIRSF017082">
    <property type="entry name" value="YflP"/>
    <property type="match status" value="1"/>
</dbReference>
<sequence length="327" mass="34863">MQRRHFSFALAASTLPVGLTLNTAAKAQTWPEKPVRWVLSQPAGSGPDNVARLLTDRLTKSWGQAVLVDNKPGGQNTIGAQAAARSAPDGHNFYFATTAALVTNAFLFKQLPYDPQKDFVPVAFVARSPFAVLVDANSPLRTLADLVQRARAKPGDVKVATEGPRTFGGMVCRLLAARLKLDLNMASYASVGVATQDTLGGHVDLLVADLASTAALVRQGRLRLLAVTTAQRVPGFESTPTVADTVPGFDMAGWFTLVAPAGTPEAVLQRVNRDLNVALADRDIVERIAGIGPIAAGGMTLAQVDAWLKSEHRRWADITREIGVLPE</sequence>